<name>A0A5P2UVV0_9ACTN</name>
<dbReference type="Pfam" id="PF21790">
    <property type="entry name" value="OGG"/>
    <property type="match status" value="1"/>
</dbReference>
<dbReference type="EMBL" id="CP023701">
    <property type="protein sequence ID" value="QEU82469.1"/>
    <property type="molecule type" value="Genomic_DNA"/>
</dbReference>
<accession>A0A5P2UVV0</accession>
<protein>
    <submittedName>
        <fullName evidence="1">Uncharacterized protein</fullName>
    </submittedName>
</protein>
<dbReference type="InterPro" id="IPR048868">
    <property type="entry name" value="OGG-like_put"/>
</dbReference>
<dbReference type="AlphaFoldDB" id="A0A5P2UVV0"/>
<reference evidence="1 2" key="1">
    <citation type="submission" date="2017-09" db="EMBL/GenBank/DDBJ databases">
        <authorList>
            <person name="Lee N."/>
            <person name="Cho B.-K."/>
        </authorList>
    </citation>
    <scope>NUCLEOTIDE SEQUENCE [LARGE SCALE GENOMIC DNA]</scope>
    <source>
        <strain evidence="1 2">ATCC 27467</strain>
    </source>
</reference>
<keyword evidence="2" id="KW-1185">Reference proteome</keyword>
<dbReference type="Proteomes" id="UP000326831">
    <property type="component" value="Chromosome"/>
</dbReference>
<organism evidence="1 2">
    <name type="scientific">Streptomyces subrutilus</name>
    <dbReference type="NCBI Taxonomy" id="36818"/>
    <lineage>
        <taxon>Bacteria</taxon>
        <taxon>Bacillati</taxon>
        <taxon>Actinomycetota</taxon>
        <taxon>Actinomycetes</taxon>
        <taxon>Kitasatosporales</taxon>
        <taxon>Streptomycetaceae</taxon>
        <taxon>Streptomyces</taxon>
    </lineage>
</organism>
<dbReference type="KEGG" id="ssub:CP968_33195"/>
<gene>
    <name evidence="1" type="ORF">CP968_33195</name>
</gene>
<evidence type="ECO:0000313" key="1">
    <source>
        <dbReference type="EMBL" id="QEU82469.1"/>
    </source>
</evidence>
<sequence>MDALDREMAARPLPGTALTALGHWWDERPRTPSDPNTRPHDRHAVGYTPNHWDGITPWPCHLAPPSEAGDAEVNRAQVTSAVADALRREAFTEALVATYVWGKGKSGTPGGSGPATLRKILTAEDIDASLSAAVTALADRGPKAAYAVLHRKIPGWGPSFSTKFLYFAGRAQPLAGGPDPQPRPQPLILDRVLSLRLRSFAVEAGRASGIDPDGSAAAWAWSGWGWSPHRYGVYLSFMQAASRQLAATDSWPSDAAPDLLEYALFRRA</sequence>
<evidence type="ECO:0000313" key="2">
    <source>
        <dbReference type="Proteomes" id="UP000326831"/>
    </source>
</evidence>
<proteinExistence type="predicted"/>